<accession>A0A0F9FXN7</accession>
<reference evidence="1" key="1">
    <citation type="journal article" date="2015" name="Nature">
        <title>Complex archaea that bridge the gap between prokaryotes and eukaryotes.</title>
        <authorList>
            <person name="Spang A."/>
            <person name="Saw J.H."/>
            <person name="Jorgensen S.L."/>
            <person name="Zaremba-Niedzwiedzka K."/>
            <person name="Martijn J."/>
            <person name="Lind A.E."/>
            <person name="van Eijk R."/>
            <person name="Schleper C."/>
            <person name="Guy L."/>
            <person name="Ettema T.J."/>
        </authorList>
    </citation>
    <scope>NUCLEOTIDE SEQUENCE</scope>
</reference>
<protein>
    <submittedName>
        <fullName evidence="1">Uncharacterized protein</fullName>
    </submittedName>
</protein>
<gene>
    <name evidence="1" type="ORF">LCGC14_2250800</name>
</gene>
<organism evidence="1">
    <name type="scientific">marine sediment metagenome</name>
    <dbReference type="NCBI Taxonomy" id="412755"/>
    <lineage>
        <taxon>unclassified sequences</taxon>
        <taxon>metagenomes</taxon>
        <taxon>ecological metagenomes</taxon>
    </lineage>
</organism>
<feature type="non-terminal residue" evidence="1">
    <location>
        <position position="1"/>
    </location>
</feature>
<proteinExistence type="predicted"/>
<dbReference type="EMBL" id="LAZR01030673">
    <property type="protein sequence ID" value="KKL55897.1"/>
    <property type="molecule type" value="Genomic_DNA"/>
</dbReference>
<comment type="caution">
    <text evidence="1">The sequence shown here is derived from an EMBL/GenBank/DDBJ whole genome shotgun (WGS) entry which is preliminary data.</text>
</comment>
<sequence length="214" mass="24236">NCERLMKNKLFYDAEHARNSLVNSVVRFKGKPVYIQDIQVVEKQRPGGTKQYKIVYSVLGSQDSNILFYPNKLLDLNPVPLGMMSTENGVYFVERLPIRGYKIGLNTNNTAFSHVKSGQKSGSGNGRGGMVENYIVSKELYKCIMGEHVSYGEGLRNIIKGVKKASSFSRRFSIESGSLMYRNINDVVGICEKKEPILFDDYHYLSEVLEEDLQ</sequence>
<name>A0A0F9FXN7_9ZZZZ</name>
<evidence type="ECO:0000313" key="1">
    <source>
        <dbReference type="EMBL" id="KKL55897.1"/>
    </source>
</evidence>
<dbReference type="AlphaFoldDB" id="A0A0F9FXN7"/>